<sequence length="111" mass="12336">MNLAHFPSPLAVSRQQPTTRLTPPFAGHHIRPTATGPHRHTVLWLQSSVRSPLLRLCSSWAKSPKGSLVLATGDHRSHRLHCCRRPLSLHITPNSHHISLPLPCSVFPALF</sequence>
<organism evidence="2">
    <name type="scientific">Opuntia streptacantha</name>
    <name type="common">Prickly pear cactus</name>
    <name type="synonym">Opuntia cardona</name>
    <dbReference type="NCBI Taxonomy" id="393608"/>
    <lineage>
        <taxon>Eukaryota</taxon>
        <taxon>Viridiplantae</taxon>
        <taxon>Streptophyta</taxon>
        <taxon>Embryophyta</taxon>
        <taxon>Tracheophyta</taxon>
        <taxon>Spermatophyta</taxon>
        <taxon>Magnoliopsida</taxon>
        <taxon>eudicotyledons</taxon>
        <taxon>Gunneridae</taxon>
        <taxon>Pentapetalae</taxon>
        <taxon>Caryophyllales</taxon>
        <taxon>Cactineae</taxon>
        <taxon>Cactaceae</taxon>
        <taxon>Opuntioideae</taxon>
        <taxon>Opuntia</taxon>
    </lineage>
</organism>
<reference evidence="2" key="2">
    <citation type="submission" date="2020-07" db="EMBL/GenBank/DDBJ databases">
        <authorList>
            <person name="Vera ALvarez R."/>
            <person name="Arias-Moreno D.M."/>
            <person name="Jimenez-Jacinto V."/>
            <person name="Jimenez-Bremont J.F."/>
            <person name="Swaminathan K."/>
            <person name="Moose S.P."/>
            <person name="Guerrero-Gonzalez M.L."/>
            <person name="Marino-Ramirez L."/>
            <person name="Landsman D."/>
            <person name="Rodriguez-Kessler M."/>
            <person name="Delgado-Sanchez P."/>
        </authorList>
    </citation>
    <scope>NUCLEOTIDE SEQUENCE</scope>
    <source>
        <tissue evidence="2">Cladode</tissue>
    </source>
</reference>
<dbReference type="EMBL" id="GISG01094647">
    <property type="protein sequence ID" value="MBA4635309.1"/>
    <property type="molecule type" value="Transcribed_RNA"/>
</dbReference>
<dbReference type="EMBL" id="GISG01094648">
    <property type="protein sequence ID" value="MBA4635310.1"/>
    <property type="molecule type" value="Transcribed_RNA"/>
</dbReference>
<protein>
    <submittedName>
        <fullName evidence="2">Uncharacterized protein</fullName>
    </submittedName>
</protein>
<proteinExistence type="predicted"/>
<evidence type="ECO:0000313" key="2">
    <source>
        <dbReference type="EMBL" id="MBA4635309.1"/>
    </source>
</evidence>
<reference evidence="2" key="1">
    <citation type="journal article" date="2013" name="J. Plant Res.">
        <title>Effect of fungi and light on seed germination of three Opuntia species from semiarid lands of central Mexico.</title>
        <authorList>
            <person name="Delgado-Sanchez P."/>
            <person name="Jimenez-Bremont J.F."/>
            <person name="Guerrero-Gonzalez Mde L."/>
            <person name="Flores J."/>
        </authorList>
    </citation>
    <scope>NUCLEOTIDE SEQUENCE</scope>
    <source>
        <tissue evidence="2">Cladode</tissue>
    </source>
</reference>
<accession>A0A7C9DEH2</accession>
<dbReference type="AlphaFoldDB" id="A0A7C9DEH2"/>
<evidence type="ECO:0000256" key="1">
    <source>
        <dbReference type="SAM" id="MobiDB-lite"/>
    </source>
</evidence>
<name>A0A7C9DEH2_OPUST</name>
<feature type="region of interest" description="Disordered" evidence="1">
    <location>
        <begin position="1"/>
        <end position="34"/>
    </location>
</feature>